<keyword evidence="1" id="KW-0732">Signal</keyword>
<evidence type="ECO:0000313" key="2">
    <source>
        <dbReference type="EMBL" id="KAK1596932.1"/>
    </source>
</evidence>
<dbReference type="RefSeq" id="XP_060417769.1">
    <property type="nucleotide sequence ID" value="XM_060552729.1"/>
</dbReference>
<dbReference type="Proteomes" id="UP001230504">
    <property type="component" value="Unassembled WGS sequence"/>
</dbReference>
<dbReference type="AlphaFoldDB" id="A0AAD8Q6Y7"/>
<evidence type="ECO:0000256" key="1">
    <source>
        <dbReference type="SAM" id="SignalP"/>
    </source>
</evidence>
<proteinExistence type="predicted"/>
<name>A0AAD8Q6Y7_9PEZI</name>
<comment type="caution">
    <text evidence="2">The sequence shown here is derived from an EMBL/GenBank/DDBJ whole genome shotgun (WGS) entry which is preliminary data.</text>
</comment>
<sequence>MKASLALSFVAAPLPAVCCRFNVHKWQFAERFVSDSNKQKGKLGTHCIAIRNGGWTFGYARSTIYTGKRKALPSHRLSGFVFPGPRNPLGSIRAKVESLSERPPNHPFRFGRTPWRNLNGHILSQLKGLEVC</sequence>
<accession>A0AAD8Q6Y7</accession>
<evidence type="ECO:0000313" key="3">
    <source>
        <dbReference type="Proteomes" id="UP001230504"/>
    </source>
</evidence>
<gene>
    <name evidence="2" type="ORF">LY79DRAFT_35939</name>
</gene>
<protein>
    <recommendedName>
        <fullName evidence="4">Secreted protein</fullName>
    </recommendedName>
</protein>
<reference evidence="2" key="1">
    <citation type="submission" date="2021-06" db="EMBL/GenBank/DDBJ databases">
        <title>Comparative genomics, transcriptomics and evolutionary studies reveal genomic signatures of adaptation to plant cell wall in hemibiotrophic fungi.</title>
        <authorList>
            <consortium name="DOE Joint Genome Institute"/>
            <person name="Baroncelli R."/>
            <person name="Diaz J.F."/>
            <person name="Benocci T."/>
            <person name="Peng M."/>
            <person name="Battaglia E."/>
            <person name="Haridas S."/>
            <person name="Andreopoulos W."/>
            <person name="Labutti K."/>
            <person name="Pangilinan J."/>
            <person name="Floch G.L."/>
            <person name="Makela M.R."/>
            <person name="Henrissat B."/>
            <person name="Grigoriev I.V."/>
            <person name="Crouch J.A."/>
            <person name="De Vries R.P."/>
            <person name="Sukno S.A."/>
            <person name="Thon M.R."/>
        </authorList>
    </citation>
    <scope>NUCLEOTIDE SEQUENCE</scope>
    <source>
        <strain evidence="2">CBS 125086</strain>
    </source>
</reference>
<dbReference type="GeneID" id="85436969"/>
<feature type="chain" id="PRO_5042198568" description="Secreted protein" evidence="1">
    <location>
        <begin position="20"/>
        <end position="132"/>
    </location>
</feature>
<organism evidence="2 3">
    <name type="scientific">Colletotrichum navitas</name>
    <dbReference type="NCBI Taxonomy" id="681940"/>
    <lineage>
        <taxon>Eukaryota</taxon>
        <taxon>Fungi</taxon>
        <taxon>Dikarya</taxon>
        <taxon>Ascomycota</taxon>
        <taxon>Pezizomycotina</taxon>
        <taxon>Sordariomycetes</taxon>
        <taxon>Hypocreomycetidae</taxon>
        <taxon>Glomerellales</taxon>
        <taxon>Glomerellaceae</taxon>
        <taxon>Colletotrichum</taxon>
        <taxon>Colletotrichum graminicola species complex</taxon>
    </lineage>
</organism>
<feature type="signal peptide" evidence="1">
    <location>
        <begin position="1"/>
        <end position="19"/>
    </location>
</feature>
<evidence type="ECO:0008006" key="4">
    <source>
        <dbReference type="Google" id="ProtNLM"/>
    </source>
</evidence>
<dbReference type="EMBL" id="JAHLJV010000010">
    <property type="protein sequence ID" value="KAK1596932.1"/>
    <property type="molecule type" value="Genomic_DNA"/>
</dbReference>
<keyword evidence="3" id="KW-1185">Reference proteome</keyword>